<evidence type="ECO:0000313" key="1">
    <source>
        <dbReference type="EMBL" id="KAA8910377.1"/>
    </source>
</evidence>
<dbReference type="OrthoDB" id="406544at2759"/>
<name>A0A642V1R4_9ASCO</name>
<protein>
    <recommendedName>
        <fullName evidence="3">CENP-V/GFA domain-containing protein</fullName>
    </recommendedName>
</protein>
<proteinExistence type="predicted"/>
<dbReference type="InterPro" id="IPR011057">
    <property type="entry name" value="Mss4-like_sf"/>
</dbReference>
<dbReference type="SUPFAM" id="SSF51316">
    <property type="entry name" value="Mss4-like"/>
    <property type="match status" value="1"/>
</dbReference>
<dbReference type="AlphaFoldDB" id="A0A642V1R4"/>
<comment type="caution">
    <text evidence="1">The sequence shown here is derived from an EMBL/GenBank/DDBJ whole genome shotgun (WGS) entry which is preliminary data.</text>
</comment>
<dbReference type="VEuPathDB" id="FungiDB:TRICI_004175"/>
<accession>A0A642V1R4</accession>
<sequence>MFCWVDFTEASARVKGRSRYHAIKDRGKPEEEKCSSFRSFCSNCSTMLWVWDDRWGELIHPFAPAIDTELPEPQSMVCIMDGSKPKWARWPEGPKEIYDTYGPDSLEDWHKKNGVYYD</sequence>
<evidence type="ECO:0000313" key="2">
    <source>
        <dbReference type="Proteomes" id="UP000761534"/>
    </source>
</evidence>
<dbReference type="Proteomes" id="UP000761534">
    <property type="component" value="Unassembled WGS sequence"/>
</dbReference>
<dbReference type="EMBL" id="SWFS01000317">
    <property type="protein sequence ID" value="KAA8910377.1"/>
    <property type="molecule type" value="Genomic_DNA"/>
</dbReference>
<gene>
    <name evidence="1" type="ORF">TRICI_004175</name>
</gene>
<reference evidence="1" key="1">
    <citation type="journal article" date="2019" name="G3 (Bethesda)">
        <title>Genome Assemblies of Two Rare Opportunistic Yeast Pathogens: Diutina rugosa (syn. Candida rugosa) and Trichomonascus ciferrii (syn. Candida ciferrii).</title>
        <authorList>
            <person name="Mixao V."/>
            <person name="Saus E."/>
            <person name="Hansen A.P."/>
            <person name="Lass-Florl C."/>
            <person name="Gabaldon T."/>
        </authorList>
    </citation>
    <scope>NUCLEOTIDE SEQUENCE</scope>
    <source>
        <strain evidence="1">CBS 4856</strain>
    </source>
</reference>
<keyword evidence="2" id="KW-1185">Reference proteome</keyword>
<evidence type="ECO:0008006" key="3">
    <source>
        <dbReference type="Google" id="ProtNLM"/>
    </source>
</evidence>
<organism evidence="1 2">
    <name type="scientific">Trichomonascus ciferrii</name>
    <dbReference type="NCBI Taxonomy" id="44093"/>
    <lineage>
        <taxon>Eukaryota</taxon>
        <taxon>Fungi</taxon>
        <taxon>Dikarya</taxon>
        <taxon>Ascomycota</taxon>
        <taxon>Saccharomycotina</taxon>
        <taxon>Dipodascomycetes</taxon>
        <taxon>Dipodascales</taxon>
        <taxon>Trichomonascaceae</taxon>
        <taxon>Trichomonascus</taxon>
        <taxon>Trichomonascus ciferrii complex</taxon>
    </lineage>
</organism>